<organism evidence="2 3">
    <name type="scientific">Herbinix luporum</name>
    <dbReference type="NCBI Taxonomy" id="1679721"/>
    <lineage>
        <taxon>Bacteria</taxon>
        <taxon>Bacillati</taxon>
        <taxon>Bacillota</taxon>
        <taxon>Clostridia</taxon>
        <taxon>Lachnospirales</taxon>
        <taxon>Lachnospiraceae</taxon>
        <taxon>Herbinix</taxon>
    </lineage>
</organism>
<keyword evidence="1" id="KW-0812">Transmembrane</keyword>
<keyword evidence="1" id="KW-0472">Membrane</keyword>
<feature type="transmembrane region" description="Helical" evidence="1">
    <location>
        <begin position="42"/>
        <end position="60"/>
    </location>
</feature>
<feature type="transmembrane region" description="Helical" evidence="1">
    <location>
        <begin position="20"/>
        <end position="36"/>
    </location>
</feature>
<evidence type="ECO:0000313" key="3">
    <source>
        <dbReference type="Proteomes" id="UP000196053"/>
    </source>
</evidence>
<keyword evidence="1" id="KW-1133">Transmembrane helix</keyword>
<reference evidence="3" key="1">
    <citation type="submission" date="2015-09" db="EMBL/GenBank/DDBJ databases">
        <authorList>
            <person name="Wibberg D."/>
        </authorList>
    </citation>
    <scope>NUCLEOTIDE SEQUENCE [LARGE SCALE GENOMIC DNA]</scope>
    <source>
        <strain evidence="3">SD1D</strain>
    </source>
</reference>
<accession>A0A0K8J4C8</accession>
<dbReference type="EMBL" id="LN879430">
    <property type="protein sequence ID" value="CUH92342.1"/>
    <property type="molecule type" value="Genomic_DNA"/>
</dbReference>
<evidence type="ECO:0000313" key="2">
    <source>
        <dbReference type="EMBL" id="CUH92342.1"/>
    </source>
</evidence>
<protein>
    <submittedName>
        <fullName evidence="2">Uncharacterized protein</fullName>
    </submittedName>
</protein>
<name>A0A0K8J4C8_9FIRM</name>
<evidence type="ECO:0000256" key="1">
    <source>
        <dbReference type="SAM" id="Phobius"/>
    </source>
</evidence>
<dbReference type="RefSeq" id="WP_058257716.1">
    <property type="nucleotide sequence ID" value="NZ_DUPS01000061.1"/>
</dbReference>
<sequence>MQKKYDYYKQYPKSRRNTVILSILSILFINLCLIISNFHIGFMIFALVFNLMFIGIIFNVHKNQIIIFDEQKITIQWYSLFKNINTTVSAVQINKIQFKVFVDRDRKSSMHQIIINIKNKKPIKLTVIPAQYYDLMEYFKEFCDTNFINLVGYVKDDD</sequence>
<dbReference type="AlphaFoldDB" id="A0A0K8J4C8"/>
<dbReference type="KEGG" id="hsd:SD1D_0794"/>
<keyword evidence="3" id="KW-1185">Reference proteome</keyword>
<dbReference type="Proteomes" id="UP000196053">
    <property type="component" value="Chromosome I"/>
</dbReference>
<gene>
    <name evidence="2" type="ORF">SD1D_0794</name>
</gene>
<proteinExistence type="predicted"/>